<proteinExistence type="predicted"/>
<reference evidence="2" key="1">
    <citation type="submission" date="2020-09" db="EMBL/GenBank/DDBJ databases">
        <title>Comparative genome analyses of four rice-infecting Rhizoctonia solani isolates reveal extensive enrichment of homogalacturonan modification genes.</title>
        <authorList>
            <person name="Lee D.-Y."/>
            <person name="Jeon J."/>
            <person name="Kim K.-T."/>
            <person name="Cheong K."/>
            <person name="Song H."/>
            <person name="Choi G."/>
            <person name="Ko J."/>
            <person name="Opiyo S.O."/>
            <person name="Zuo S."/>
            <person name="Madhav S."/>
            <person name="Lee Y.-H."/>
            <person name="Wang G.-L."/>
        </authorList>
    </citation>
    <scope>NUCLEOTIDE SEQUENCE</scope>
    <source>
        <strain evidence="2">AG1-IA B2</strain>
    </source>
</reference>
<gene>
    <name evidence="2" type="ORF">RHS01_04679</name>
</gene>
<accession>A0A8H7M257</accession>
<dbReference type="Proteomes" id="UP000614334">
    <property type="component" value="Unassembled WGS sequence"/>
</dbReference>
<evidence type="ECO:0000313" key="2">
    <source>
        <dbReference type="EMBL" id="KAF8756079.1"/>
    </source>
</evidence>
<sequence length="193" mass="21907">MIPGESRSISQIRDVNSVVANGCLWSCSRVYRHLWHPTQHRYRRCQATFFSGNSTASASASSDTGEGRQVCDVYLVILGLMAGVPPDGQRFYSQSQRADHKKYYSIYSQIDIPLNDRNNDNDAWNARPSTDSWHAGAAMGANEAQHRRQHSAAAYDEKYDSEPSYGVKRQDSDRSFAEPHRPIGNEQPYQYRQ</sequence>
<feature type="compositionally biased region" description="Basic and acidic residues" evidence="1">
    <location>
        <begin position="168"/>
        <end position="183"/>
    </location>
</feature>
<dbReference type="AlphaFoldDB" id="A0A8H7M257"/>
<organism evidence="2 3">
    <name type="scientific">Rhizoctonia solani</name>
    <dbReference type="NCBI Taxonomy" id="456999"/>
    <lineage>
        <taxon>Eukaryota</taxon>
        <taxon>Fungi</taxon>
        <taxon>Dikarya</taxon>
        <taxon>Basidiomycota</taxon>
        <taxon>Agaricomycotina</taxon>
        <taxon>Agaricomycetes</taxon>
        <taxon>Cantharellales</taxon>
        <taxon>Ceratobasidiaceae</taxon>
        <taxon>Rhizoctonia</taxon>
    </lineage>
</organism>
<name>A0A8H7M257_9AGAM</name>
<protein>
    <submittedName>
        <fullName evidence="2">Long-chain-acyl-CoA dehydrogenase</fullName>
    </submittedName>
</protein>
<feature type="region of interest" description="Disordered" evidence="1">
    <location>
        <begin position="138"/>
        <end position="193"/>
    </location>
</feature>
<evidence type="ECO:0000313" key="3">
    <source>
        <dbReference type="Proteomes" id="UP000614334"/>
    </source>
</evidence>
<dbReference type="EMBL" id="JACYCF010000007">
    <property type="protein sequence ID" value="KAF8756079.1"/>
    <property type="molecule type" value="Genomic_DNA"/>
</dbReference>
<evidence type="ECO:0000256" key="1">
    <source>
        <dbReference type="SAM" id="MobiDB-lite"/>
    </source>
</evidence>
<comment type="caution">
    <text evidence="2">The sequence shown here is derived from an EMBL/GenBank/DDBJ whole genome shotgun (WGS) entry which is preliminary data.</text>
</comment>